<name>A0ACC2CWN6_DIPCM</name>
<accession>A0ACC2CWN6</accession>
<sequence>MAAVVSGEWRAPSDVQFNENDEEDPYEIVHVADYLPLTPIESTFRTKSGGPTSDGVSSPKIGDRQDMRRLFVHDDDRVLVKVVHYGHPTSVGIEFGTKGEWQFKPIWARRAGPRAWIYFHPITVRAAIVTCGGLCPGLNDVIRQIVYSLEVYGVTDILGIQYGFRGFVDKDLPPIALSRRVVQSINMHGGSFLGVSRGHPNVTEIADKLEEWGINMLFIIGGNGSHAGADAIDQICRNRKLLIVIVGIPKTIDNDILLIDKTFGFDTAVEEAQRAINAAYVEASSAYNGVGIVKLMGRQSGFIAMYATLASGQVDAVLIPEVPFEMDGKNGVLQFMKRRLQKNGNCVVVVAEGAGQSLLEGTGGFDASGNPILGDFGKWFYTQVKSHFKEIDLQADVKYIDPTYMIRARPCNSSDHIYCSVLGQNAVHGAFAGYTNFTVGLVNNHYCLLPIPEAIKQTQSVDPNSNMWHRCVMSTGQPDFVSSPPETIRSYPLSQRRASSLLQMQYQLPSSPTPTKPATTKAPSTETSSF</sequence>
<dbReference type="Proteomes" id="UP001162992">
    <property type="component" value="Chromosome 8"/>
</dbReference>
<proteinExistence type="predicted"/>
<comment type="caution">
    <text evidence="1">The sequence shown here is derived from an EMBL/GenBank/DDBJ whole genome shotgun (WGS) entry which is preliminary data.</text>
</comment>
<reference evidence="2" key="1">
    <citation type="journal article" date="2024" name="Proc. Natl. Acad. Sci. U.S.A.">
        <title>Extraordinary preservation of gene collinearity over three hundred million years revealed in homosporous lycophytes.</title>
        <authorList>
            <person name="Li C."/>
            <person name="Wickell D."/>
            <person name="Kuo L.Y."/>
            <person name="Chen X."/>
            <person name="Nie B."/>
            <person name="Liao X."/>
            <person name="Peng D."/>
            <person name="Ji J."/>
            <person name="Jenkins J."/>
            <person name="Williams M."/>
            <person name="Shu S."/>
            <person name="Plott C."/>
            <person name="Barry K."/>
            <person name="Rajasekar S."/>
            <person name="Grimwood J."/>
            <person name="Han X."/>
            <person name="Sun S."/>
            <person name="Hou Z."/>
            <person name="He W."/>
            <person name="Dai G."/>
            <person name="Sun C."/>
            <person name="Schmutz J."/>
            <person name="Leebens-Mack J.H."/>
            <person name="Li F.W."/>
            <person name="Wang L."/>
        </authorList>
    </citation>
    <scope>NUCLEOTIDE SEQUENCE [LARGE SCALE GENOMIC DNA]</scope>
    <source>
        <strain evidence="2">cv. PW_Plant_1</strain>
    </source>
</reference>
<evidence type="ECO:0000313" key="2">
    <source>
        <dbReference type="Proteomes" id="UP001162992"/>
    </source>
</evidence>
<protein>
    <submittedName>
        <fullName evidence="1">Uncharacterized protein</fullName>
    </submittedName>
</protein>
<keyword evidence="2" id="KW-1185">Reference proteome</keyword>
<organism evidence="1 2">
    <name type="scientific">Diphasiastrum complanatum</name>
    <name type="common">Issler's clubmoss</name>
    <name type="synonym">Lycopodium complanatum</name>
    <dbReference type="NCBI Taxonomy" id="34168"/>
    <lineage>
        <taxon>Eukaryota</taxon>
        <taxon>Viridiplantae</taxon>
        <taxon>Streptophyta</taxon>
        <taxon>Embryophyta</taxon>
        <taxon>Tracheophyta</taxon>
        <taxon>Lycopodiopsida</taxon>
        <taxon>Lycopodiales</taxon>
        <taxon>Lycopodiaceae</taxon>
        <taxon>Lycopodioideae</taxon>
        <taxon>Diphasiastrum</taxon>
    </lineage>
</organism>
<dbReference type="EMBL" id="CM055099">
    <property type="protein sequence ID" value="KAJ7546449.1"/>
    <property type="molecule type" value="Genomic_DNA"/>
</dbReference>
<gene>
    <name evidence="1" type="ORF">O6H91_08G040900</name>
</gene>
<evidence type="ECO:0000313" key="1">
    <source>
        <dbReference type="EMBL" id="KAJ7546449.1"/>
    </source>
</evidence>